<dbReference type="Proteomes" id="UP000054270">
    <property type="component" value="Unassembled WGS sequence"/>
</dbReference>
<keyword evidence="1" id="KW-0479">Metal-binding</keyword>
<keyword evidence="1" id="KW-0862">Zinc</keyword>
<dbReference type="PROSITE" id="PS50157">
    <property type="entry name" value="ZINC_FINGER_C2H2_2"/>
    <property type="match status" value="1"/>
</dbReference>
<dbReference type="EMBL" id="KN817528">
    <property type="protein sequence ID" value="KJA26194.1"/>
    <property type="molecule type" value="Genomic_DNA"/>
</dbReference>
<name>A0A0D2P5L9_HYPSF</name>
<dbReference type="AlphaFoldDB" id="A0A0D2P5L9"/>
<protein>
    <recommendedName>
        <fullName evidence="3">C2H2-type domain-containing protein</fullName>
    </recommendedName>
</protein>
<sequence>MAANGSSPVTIIGNEFTHSMASPLPSLSSIFQAGGDLQPNMPWASSEQLPRDPDDDCNMIAPRQDIQFFHRPSQSGGLPTTAHLPRYSENLTSSSQLLRGQLYTINDWSIQHRASTLDDLQWSNDADMEGVGQTELNRGTYSCESPLSSQDSKNYMWQGNSFDDPPSTMDIDQKFSGPLNGKSPSPRAPSSRYTQCKEVVGTDAIRNAGKERRKCPPKFVCPYNDQCKSEFTRRHNLTNHIRTHLGKAGANCEKCGKELAQSSRGRHEKKCNPRVNYRTIS</sequence>
<evidence type="ECO:0000313" key="4">
    <source>
        <dbReference type="EMBL" id="KJA26194.1"/>
    </source>
</evidence>
<evidence type="ECO:0000313" key="5">
    <source>
        <dbReference type="Proteomes" id="UP000054270"/>
    </source>
</evidence>
<feature type="compositionally biased region" description="Polar residues" evidence="2">
    <location>
        <begin position="134"/>
        <end position="161"/>
    </location>
</feature>
<feature type="region of interest" description="Disordered" evidence="2">
    <location>
        <begin position="134"/>
        <end position="192"/>
    </location>
</feature>
<evidence type="ECO:0000259" key="3">
    <source>
        <dbReference type="PROSITE" id="PS50157"/>
    </source>
</evidence>
<dbReference type="OrthoDB" id="3437960at2759"/>
<keyword evidence="1" id="KW-0863">Zinc-finger</keyword>
<reference evidence="5" key="1">
    <citation type="submission" date="2014-04" db="EMBL/GenBank/DDBJ databases">
        <title>Evolutionary Origins and Diversification of the Mycorrhizal Mutualists.</title>
        <authorList>
            <consortium name="DOE Joint Genome Institute"/>
            <consortium name="Mycorrhizal Genomics Consortium"/>
            <person name="Kohler A."/>
            <person name="Kuo A."/>
            <person name="Nagy L.G."/>
            <person name="Floudas D."/>
            <person name="Copeland A."/>
            <person name="Barry K.W."/>
            <person name="Cichocki N."/>
            <person name="Veneault-Fourrey C."/>
            <person name="LaButti K."/>
            <person name="Lindquist E.A."/>
            <person name="Lipzen A."/>
            <person name="Lundell T."/>
            <person name="Morin E."/>
            <person name="Murat C."/>
            <person name="Riley R."/>
            <person name="Ohm R."/>
            <person name="Sun H."/>
            <person name="Tunlid A."/>
            <person name="Henrissat B."/>
            <person name="Grigoriev I.V."/>
            <person name="Hibbett D.S."/>
            <person name="Martin F."/>
        </authorList>
    </citation>
    <scope>NUCLEOTIDE SEQUENCE [LARGE SCALE GENOMIC DNA]</scope>
    <source>
        <strain evidence="5">FD-334 SS-4</strain>
    </source>
</reference>
<keyword evidence="5" id="KW-1185">Reference proteome</keyword>
<gene>
    <name evidence="4" type="ORF">HYPSUDRAFT_304560</name>
</gene>
<proteinExistence type="predicted"/>
<accession>A0A0D2P5L9</accession>
<feature type="domain" description="C2H2-type" evidence="3">
    <location>
        <begin position="219"/>
        <end position="249"/>
    </location>
</feature>
<dbReference type="GO" id="GO:0008270">
    <property type="term" value="F:zinc ion binding"/>
    <property type="evidence" value="ECO:0007669"/>
    <property type="project" value="UniProtKB-KW"/>
</dbReference>
<evidence type="ECO:0000256" key="1">
    <source>
        <dbReference type="PROSITE-ProRule" id="PRU00042"/>
    </source>
</evidence>
<dbReference type="InterPro" id="IPR013087">
    <property type="entry name" value="Znf_C2H2_type"/>
</dbReference>
<dbReference type="InterPro" id="IPR036236">
    <property type="entry name" value="Znf_C2H2_sf"/>
</dbReference>
<organism evidence="4 5">
    <name type="scientific">Hypholoma sublateritium (strain FD-334 SS-4)</name>
    <dbReference type="NCBI Taxonomy" id="945553"/>
    <lineage>
        <taxon>Eukaryota</taxon>
        <taxon>Fungi</taxon>
        <taxon>Dikarya</taxon>
        <taxon>Basidiomycota</taxon>
        <taxon>Agaricomycotina</taxon>
        <taxon>Agaricomycetes</taxon>
        <taxon>Agaricomycetidae</taxon>
        <taxon>Agaricales</taxon>
        <taxon>Agaricineae</taxon>
        <taxon>Strophariaceae</taxon>
        <taxon>Hypholoma</taxon>
    </lineage>
</organism>
<dbReference type="Gene3D" id="3.30.160.60">
    <property type="entry name" value="Classic Zinc Finger"/>
    <property type="match status" value="1"/>
</dbReference>
<dbReference type="SUPFAM" id="SSF57667">
    <property type="entry name" value="beta-beta-alpha zinc fingers"/>
    <property type="match status" value="1"/>
</dbReference>
<evidence type="ECO:0000256" key="2">
    <source>
        <dbReference type="SAM" id="MobiDB-lite"/>
    </source>
</evidence>